<dbReference type="Proteomes" id="UP000248329">
    <property type="component" value="Unassembled WGS sequence"/>
</dbReference>
<protein>
    <submittedName>
        <fullName evidence="1">Uncharacterized protein</fullName>
    </submittedName>
</protein>
<sequence length="318" mass="35940">MTMNEDQMEKSIDLATEGFDAVKNKMLEAEVEEDMLISVHALDLMFSAAIIRKDIGFFQTVKKEVGGVIRHFYKNDKKRLVGRLEAMEDIAYLLAGNIPNKKKVDFVKSGRLRDKIALILHRKASLYMSELQKELTKEIGYGVSMSSLSQIIKRMVDNDIVHTAKEGNKTFCRLTVEGELVAQELSEPLLHVDEFEEILQSIAHHPEADTSDLSIKLGVPDEIIQRVTDVYLSNIPSIDYRRLSEGVAQNLLERSVIHIGPAKYIANNPQSIPHMNLYGCASKSNEATAYSHLMGHNYSKENIPEKSTRDNFLGLYTR</sequence>
<organism evidence="1 2">
    <name type="scientific">Candidatus Methanogaster sp</name>
    <dbReference type="NCBI Taxonomy" id="3386292"/>
    <lineage>
        <taxon>Archaea</taxon>
        <taxon>Methanobacteriati</taxon>
        <taxon>Methanobacteriota</taxon>
        <taxon>Stenosarchaea group</taxon>
        <taxon>Methanomicrobia</taxon>
        <taxon>Methanosarcinales</taxon>
        <taxon>ANME-2 cluster</taxon>
        <taxon>Candidatus Methanogasteraceae</taxon>
        <taxon>Candidatus Methanogaster</taxon>
    </lineage>
</organism>
<gene>
    <name evidence="1" type="ORF">C4B59_03170</name>
</gene>
<accession>A0AC61L584</accession>
<proteinExistence type="predicted"/>
<dbReference type="EMBL" id="PQXF01000004">
    <property type="protein sequence ID" value="PXF61566.1"/>
    <property type="molecule type" value="Genomic_DNA"/>
</dbReference>
<name>A0AC61L584_9EURY</name>
<reference evidence="1" key="1">
    <citation type="submission" date="2018-01" db="EMBL/GenBank/DDBJ databases">
        <authorList>
            <person name="Krukenberg V."/>
        </authorList>
    </citation>
    <scope>NUCLEOTIDE SEQUENCE</scope>
    <source>
        <strain evidence="1">E20ANME2</strain>
    </source>
</reference>
<evidence type="ECO:0000313" key="1">
    <source>
        <dbReference type="EMBL" id="PXF61566.1"/>
    </source>
</evidence>
<evidence type="ECO:0000313" key="2">
    <source>
        <dbReference type="Proteomes" id="UP000248329"/>
    </source>
</evidence>
<comment type="caution">
    <text evidence="1">The sequence shown here is derived from an EMBL/GenBank/DDBJ whole genome shotgun (WGS) entry which is preliminary data.</text>
</comment>